<reference evidence="3" key="1">
    <citation type="submission" date="2020-07" db="EMBL/GenBank/DDBJ databases">
        <title>A new Micromonospora strain with potent antibiotic activity isolated from the microbiome of a mid-Atlantic deep-sea sponge.</title>
        <authorList>
            <person name="Back C.R."/>
            <person name="Stennett H.L."/>
            <person name="Williams S.E."/>
            <person name="Wang L."/>
            <person name="Ojeda Gomez J."/>
            <person name="Abdulle O.M."/>
            <person name="Duffy T."/>
            <person name="Hendry K.R."/>
            <person name="Powell D."/>
            <person name="Stach J.E."/>
            <person name="Essex-Lopresti A.E."/>
            <person name="Willis C.L."/>
            <person name="Curnow P."/>
            <person name="Race P.R."/>
        </authorList>
    </citation>
    <scope>NUCLEOTIDE SEQUENCE [LARGE SCALE GENOMIC DNA]</scope>
    <source>
        <strain evidence="3">28ISP2-46</strain>
    </source>
</reference>
<gene>
    <name evidence="2" type="ORF">H1D33_00840</name>
</gene>
<dbReference type="AlphaFoldDB" id="A0A7L6B6B2"/>
<dbReference type="PANTHER" id="PTHR37292:SF2">
    <property type="entry name" value="DUF262 DOMAIN-CONTAINING PROTEIN"/>
    <property type="match status" value="1"/>
</dbReference>
<accession>A0A7L6B6B2</accession>
<proteinExistence type="predicted"/>
<dbReference type="Proteomes" id="UP000510844">
    <property type="component" value="Chromosome"/>
</dbReference>
<dbReference type="Pfam" id="PF03235">
    <property type="entry name" value="GmrSD_N"/>
    <property type="match status" value="1"/>
</dbReference>
<evidence type="ECO:0000259" key="1">
    <source>
        <dbReference type="Pfam" id="PF03235"/>
    </source>
</evidence>
<protein>
    <submittedName>
        <fullName evidence="2">DUF262 domain-containing protein</fullName>
    </submittedName>
</protein>
<dbReference type="KEGG" id="mfeu:H1D33_00840"/>
<organism evidence="2 3">
    <name type="scientific">Micromonospora robiginosa</name>
    <dbReference type="NCBI Taxonomy" id="2749844"/>
    <lineage>
        <taxon>Bacteria</taxon>
        <taxon>Bacillati</taxon>
        <taxon>Actinomycetota</taxon>
        <taxon>Actinomycetes</taxon>
        <taxon>Micromonosporales</taxon>
        <taxon>Micromonosporaceae</taxon>
        <taxon>Micromonospora</taxon>
    </lineage>
</organism>
<keyword evidence="3" id="KW-1185">Reference proteome</keyword>
<evidence type="ECO:0000313" key="3">
    <source>
        <dbReference type="Proteomes" id="UP000510844"/>
    </source>
</evidence>
<evidence type="ECO:0000313" key="2">
    <source>
        <dbReference type="EMBL" id="QLQ37493.1"/>
    </source>
</evidence>
<reference evidence="2 3" key="2">
    <citation type="journal article" date="2021" name="Mar. Drugs">
        <title>A New Micromonospora Strain with Antibiotic Activity Isolated from the Microbiome of a Mid-Atlantic Deep-Sea Sponge.</title>
        <authorList>
            <person name="Back C.R."/>
            <person name="Stennett H.L."/>
            <person name="Williams S.E."/>
            <person name="Wang L."/>
            <person name="Ojeda Gomez J."/>
            <person name="Abdulle O.M."/>
            <person name="Duffy T."/>
            <person name="Neal C."/>
            <person name="Mantell J."/>
            <person name="Jepson M.A."/>
            <person name="Hendry K.R."/>
            <person name="Powell D."/>
            <person name="Stach J.E.M."/>
            <person name="Essex-Lopresti A.E."/>
            <person name="Willis C.L."/>
            <person name="Curnow P."/>
            <person name="Race P.R."/>
        </authorList>
    </citation>
    <scope>NUCLEOTIDE SEQUENCE [LARGE SCALE GENOMIC DNA]</scope>
    <source>
        <strain evidence="2 3">28ISP2-46</strain>
    </source>
</reference>
<dbReference type="RefSeq" id="WP_181569972.1">
    <property type="nucleotide sequence ID" value="NZ_CP059322.2"/>
</dbReference>
<sequence>MSAAGLDTQPSAKTYDLEDLISEAWSGGIRVPHFQRDFRWGQQDVIRLFDSIVKGYPVGSLLLWVRRSPAQKIILGALEIDAPSTDAALWVVDGQQRITSLANALHVEGNGYAPFNIFYDLLEKEFVPPPSVSDPRYIPVPVLFDLDKLLDWFAGPGQGVGDYFPEARRIAKLLRQFKVPAYLVKQDDEAVLTDIFDRMNNYGKRLSRAEIFSSLFAGPEAGAKDRLSIGRIAERIAARTGFGTVDDDTVLAAILARRGSDPMREIRIEFDDSRRRSSAEFPGESRDTAYAEGETALVRAIAFLQDSAGVPHLSLLAYRSLLVVLTRFFAHFPDPRDRSLQLLRRVYWRVAVSGPAVFKGSFTQLSRALCARVHPGDERASVQGLIDSIREAAPGMPNPDRFKTNEAGAKIILCSWWDLQPRSPYTGLPYDRQELTDLLADQSTAAAAVRRIFPRGLPLKQQLWSANRIFVPTATDPVDEIINQLSRQPLGLDVDTWEEVLRSYCMSGAAIAALNAGDRDDFLRLRQELVTYRLRAFLQRMAEWDFEDTPALDLLDFEDDDELEGRSDEFV</sequence>
<feature type="domain" description="GmrSD restriction endonucleases N-terminal" evidence="1">
    <location>
        <begin position="17"/>
        <end position="216"/>
    </location>
</feature>
<dbReference type="InterPro" id="IPR004919">
    <property type="entry name" value="GmrSD_N"/>
</dbReference>
<dbReference type="EMBL" id="CP059322">
    <property type="protein sequence ID" value="QLQ37493.1"/>
    <property type="molecule type" value="Genomic_DNA"/>
</dbReference>
<dbReference type="PANTHER" id="PTHR37292">
    <property type="entry name" value="VNG6097C"/>
    <property type="match status" value="1"/>
</dbReference>
<name>A0A7L6B6B2_9ACTN</name>